<reference evidence="3 4" key="1">
    <citation type="submission" date="2017-04" db="EMBL/GenBank/DDBJ databases">
        <authorList>
            <consortium name="Geobacter pelophilus Genome Sequencing"/>
            <person name="Aoyagi T."/>
            <person name="Koike H."/>
            <person name="Hori T."/>
        </authorList>
    </citation>
    <scope>NUCLEOTIDE SEQUENCE [LARGE SCALE GENOMIC DNA]</scope>
    <source>
        <strain evidence="3 4">Drf2</strain>
    </source>
</reference>
<feature type="domain" description="Glycosyltransferase subfamily 4-like N-terminal" evidence="2">
    <location>
        <begin position="25"/>
        <end position="187"/>
    </location>
</feature>
<reference evidence="4" key="2">
    <citation type="submission" date="2017-05" db="EMBL/GenBank/DDBJ databases">
        <title>Draft genome sequence of Geobacter pelophilus, a iron(III)-reducing bacteria.</title>
        <authorList>
            <person name="Aoyagi T."/>
            <person name="Koike H."/>
            <person name="Morita T."/>
            <person name="Sato Y."/>
            <person name="Habe H."/>
            <person name="Hori T."/>
        </authorList>
    </citation>
    <scope>NUCLEOTIDE SEQUENCE [LARGE SCALE GENOMIC DNA]</scope>
    <source>
        <strain evidence="4">Drf2</strain>
    </source>
</reference>
<dbReference type="InterPro" id="IPR028098">
    <property type="entry name" value="Glyco_trans_4-like_N"/>
</dbReference>
<proteinExistence type="predicted"/>
<feature type="domain" description="Glycosyl transferase family 1" evidence="1">
    <location>
        <begin position="193"/>
        <end position="365"/>
    </location>
</feature>
<dbReference type="EMBL" id="BDQG01000001">
    <property type="protein sequence ID" value="GAW66656.1"/>
    <property type="molecule type" value="Genomic_DNA"/>
</dbReference>
<name>A0ABQ0MHU1_9BACT</name>
<evidence type="ECO:0000259" key="2">
    <source>
        <dbReference type="Pfam" id="PF13439"/>
    </source>
</evidence>
<dbReference type="InterPro" id="IPR001296">
    <property type="entry name" value="Glyco_trans_1"/>
</dbReference>
<evidence type="ECO:0000313" key="4">
    <source>
        <dbReference type="Proteomes" id="UP000194153"/>
    </source>
</evidence>
<protein>
    <submittedName>
        <fullName evidence="3">Group 1 glycosyl transferase</fullName>
    </submittedName>
</protein>
<gene>
    <name evidence="3" type="ORF">GPEL0_01r2112</name>
</gene>
<evidence type="ECO:0000259" key="1">
    <source>
        <dbReference type="Pfam" id="PF00534"/>
    </source>
</evidence>
<accession>A0ABQ0MHU1</accession>
<sequence>MDREDLLLKLSGKKVIFVFGNLELGGGERQGLLLARRLRDLCGCDVQVWGLGAAPGRVSQLCEASGIPWKCLGLQWRFGVRHAPANIALLSRLALLLRREKPDLLLPYTFLPNLLCGLSWRFTGARLCVWNQRDAGFFLDSGLWHRLAVRLTPRFIANSEQGRQALQDAYGLQGRPVAVIANGVVLDAPQAAREEWRTRLGVPKDAFLACMLGNIHGYKDHATLLRGWRHFLDNVHPDARGRGVLVLAGRHDDGYQALQGLVESLRLQDSVLFAGAVSDVAGLLNACDLCVHSAVSEGLPNAVLEAMAAGLPVVASDIPGVREAVGPKGYRFLAPSGDAELLGERVAELFCDEALRSRLGEAMRRRAEGEFPVSRMFDLTTGFIGEGWPDP</sequence>
<dbReference type="Pfam" id="PF13439">
    <property type="entry name" value="Glyco_transf_4"/>
    <property type="match status" value="1"/>
</dbReference>
<dbReference type="PANTHER" id="PTHR12526">
    <property type="entry name" value="GLYCOSYLTRANSFERASE"/>
    <property type="match status" value="1"/>
</dbReference>
<dbReference type="RefSeq" id="WP_085812991.1">
    <property type="nucleotide sequence ID" value="NZ_BDQG01000001.1"/>
</dbReference>
<dbReference type="SUPFAM" id="SSF53756">
    <property type="entry name" value="UDP-Glycosyltransferase/glycogen phosphorylase"/>
    <property type="match status" value="1"/>
</dbReference>
<dbReference type="GO" id="GO:0016740">
    <property type="term" value="F:transferase activity"/>
    <property type="evidence" value="ECO:0007669"/>
    <property type="project" value="UniProtKB-KW"/>
</dbReference>
<organism evidence="3 4">
    <name type="scientific">Geoanaerobacter pelophilus</name>
    <dbReference type="NCBI Taxonomy" id="60036"/>
    <lineage>
        <taxon>Bacteria</taxon>
        <taxon>Pseudomonadati</taxon>
        <taxon>Thermodesulfobacteriota</taxon>
        <taxon>Desulfuromonadia</taxon>
        <taxon>Geobacterales</taxon>
        <taxon>Geobacteraceae</taxon>
        <taxon>Geoanaerobacter</taxon>
    </lineage>
</organism>
<keyword evidence="4" id="KW-1185">Reference proteome</keyword>
<dbReference type="Pfam" id="PF00534">
    <property type="entry name" value="Glycos_transf_1"/>
    <property type="match status" value="1"/>
</dbReference>
<keyword evidence="3" id="KW-0808">Transferase</keyword>
<dbReference type="Gene3D" id="3.40.50.2000">
    <property type="entry name" value="Glycogen Phosphorylase B"/>
    <property type="match status" value="2"/>
</dbReference>
<comment type="caution">
    <text evidence="3">The sequence shown here is derived from an EMBL/GenBank/DDBJ whole genome shotgun (WGS) entry which is preliminary data.</text>
</comment>
<dbReference type="Proteomes" id="UP000194153">
    <property type="component" value="Unassembled WGS sequence"/>
</dbReference>
<evidence type="ECO:0000313" key="3">
    <source>
        <dbReference type="EMBL" id="GAW66656.1"/>
    </source>
</evidence>